<evidence type="ECO:0000256" key="1">
    <source>
        <dbReference type="ARBA" id="ARBA00010134"/>
    </source>
</evidence>
<comment type="similarity">
    <text evidence="1 2">Belongs to the peptidase C14A family.</text>
</comment>
<sequence>MGIFFSLFASKKYLSESDLSEDEDLEDCDEEIMTTTNLDSHNAIDAVTPSEKNYKNINLINIKAIEKELDEAEMVALIYLLYEDSKVALDAIEQCLTESEMNNFLYNWAYDEEKRHANWQRKLVEALCIIQNYLILKLYDFNKKTLQQMYLPKQVLTSCLVNPIRKLLYIIAEQLNSTQTQELILKIKKLENSNSLNITGNYLERYFLHLEYNHIDLKTLQLILKQMDMEQFAEQLENVLSKKKQLKKKVNTPLLVKNRTMSTAIDNTNNDNESFNRSNLLNLMSNEESLRPIDSCIYSLHADKPGIVLIINQESFYTETDEKYKHLLHKNYEDIQLENRSGTKVDRNRLANIFNRMNYKVVIKDNLAHYDMLNEIKQVTAEISDESSLIICILTHGENGVVFGVNSCKVEVHDIKNVMCNTNKKLIGKPKMLILQSCQGQQCQKINKIEETETGNSTDGHLLPTNDLIILWATIPGFAAIRNFTKGSWFIQALCDVIEETKAQFNFLEITTRVHNRISQKEWKHGDYTNVMTPMVQHTLTKSLYLPKLNY</sequence>
<dbReference type="SUPFAM" id="SSF52129">
    <property type="entry name" value="Caspase-like"/>
    <property type="match status" value="1"/>
</dbReference>
<dbReference type="InterPro" id="IPR002138">
    <property type="entry name" value="Pept_C14_p10"/>
</dbReference>
<dbReference type="PROSITE" id="PS50207">
    <property type="entry name" value="CASPASE_P10"/>
    <property type="match status" value="1"/>
</dbReference>
<dbReference type="InterPro" id="IPR029030">
    <property type="entry name" value="Caspase-like_dom_sf"/>
</dbReference>
<name>A0ABD1FB51_HYPHA</name>
<dbReference type="Gene3D" id="3.40.50.1460">
    <property type="match status" value="1"/>
</dbReference>
<feature type="domain" description="Caspase family p20" evidence="4">
    <location>
        <begin position="304"/>
        <end position="442"/>
    </location>
</feature>
<dbReference type="Pfam" id="PF23725">
    <property type="entry name" value="Dredd_N"/>
    <property type="match status" value="1"/>
</dbReference>
<evidence type="ECO:0008006" key="7">
    <source>
        <dbReference type="Google" id="ProtNLM"/>
    </source>
</evidence>
<dbReference type="EMBL" id="JBDJPC010000002">
    <property type="protein sequence ID" value="KAL1513890.1"/>
    <property type="molecule type" value="Genomic_DNA"/>
</dbReference>
<dbReference type="PROSITE" id="PS50208">
    <property type="entry name" value="CASPASE_P20"/>
    <property type="match status" value="1"/>
</dbReference>
<organism evidence="5 6">
    <name type="scientific">Hypothenemus hampei</name>
    <name type="common">Coffee berry borer</name>
    <dbReference type="NCBI Taxonomy" id="57062"/>
    <lineage>
        <taxon>Eukaryota</taxon>
        <taxon>Metazoa</taxon>
        <taxon>Ecdysozoa</taxon>
        <taxon>Arthropoda</taxon>
        <taxon>Hexapoda</taxon>
        <taxon>Insecta</taxon>
        <taxon>Pterygota</taxon>
        <taxon>Neoptera</taxon>
        <taxon>Endopterygota</taxon>
        <taxon>Coleoptera</taxon>
        <taxon>Polyphaga</taxon>
        <taxon>Cucujiformia</taxon>
        <taxon>Curculionidae</taxon>
        <taxon>Scolytinae</taxon>
        <taxon>Hypothenemus</taxon>
    </lineage>
</organism>
<dbReference type="PRINTS" id="PR00376">
    <property type="entry name" value="IL1BCENZYME"/>
</dbReference>
<dbReference type="Pfam" id="PF00656">
    <property type="entry name" value="Peptidase_C14"/>
    <property type="match status" value="1"/>
</dbReference>
<accession>A0ABD1FB51</accession>
<feature type="domain" description="Caspase family p10" evidence="3">
    <location>
        <begin position="467"/>
        <end position="548"/>
    </location>
</feature>
<proteinExistence type="inferred from homology"/>
<dbReference type="SMART" id="SM00115">
    <property type="entry name" value="CASc"/>
    <property type="match status" value="1"/>
</dbReference>
<evidence type="ECO:0000259" key="4">
    <source>
        <dbReference type="PROSITE" id="PS50208"/>
    </source>
</evidence>
<gene>
    <name evidence="5" type="ORF">ABEB36_003230</name>
</gene>
<dbReference type="Pfam" id="PF23724">
    <property type="entry name" value="Dredd_2nd"/>
    <property type="match status" value="1"/>
</dbReference>
<dbReference type="PANTHER" id="PTHR22576">
    <property type="entry name" value="MUCOSA ASSOCIATED LYMPHOID TISSUE LYMPHOMA TRANSLOCATION PROTEIN 1/PARACASPASE"/>
    <property type="match status" value="1"/>
</dbReference>
<dbReference type="PANTHER" id="PTHR22576:SF41">
    <property type="entry name" value="CASPASE 14, APOPTOSIS-RELATED CYSTEINE PEPTIDASE"/>
    <property type="match status" value="1"/>
</dbReference>
<comment type="caution">
    <text evidence="5">The sequence shown here is derived from an EMBL/GenBank/DDBJ whole genome shotgun (WGS) entry which is preliminary data.</text>
</comment>
<dbReference type="InterPro" id="IPR056259">
    <property type="entry name" value="Dredd_N"/>
</dbReference>
<evidence type="ECO:0000313" key="6">
    <source>
        <dbReference type="Proteomes" id="UP001566132"/>
    </source>
</evidence>
<dbReference type="InterPro" id="IPR001309">
    <property type="entry name" value="Pept_C14_p20"/>
</dbReference>
<evidence type="ECO:0000259" key="3">
    <source>
        <dbReference type="PROSITE" id="PS50207"/>
    </source>
</evidence>
<dbReference type="InterPro" id="IPR052039">
    <property type="entry name" value="Caspase-related_regulators"/>
</dbReference>
<dbReference type="InterPro" id="IPR015917">
    <property type="entry name" value="Pept_C14A"/>
</dbReference>
<evidence type="ECO:0000256" key="2">
    <source>
        <dbReference type="RuleBase" id="RU003971"/>
    </source>
</evidence>
<dbReference type="InterPro" id="IPR056260">
    <property type="entry name" value="Dredd_2nd"/>
</dbReference>
<protein>
    <recommendedName>
        <fullName evidence="7">Caspase-8</fullName>
    </recommendedName>
</protein>
<evidence type="ECO:0000313" key="5">
    <source>
        <dbReference type="EMBL" id="KAL1513890.1"/>
    </source>
</evidence>
<reference evidence="5 6" key="1">
    <citation type="submission" date="2024-05" db="EMBL/GenBank/DDBJ databases">
        <title>Genetic variation in Jamaican populations of the coffee berry borer (Hypothenemus hampei).</title>
        <authorList>
            <person name="Errbii M."/>
            <person name="Myrie A."/>
        </authorList>
    </citation>
    <scope>NUCLEOTIDE SEQUENCE [LARGE SCALE GENOMIC DNA]</scope>
    <source>
        <strain evidence="5">JA-Hopewell-2020-01-JO</strain>
        <tissue evidence="5">Whole body</tissue>
    </source>
</reference>
<dbReference type="InterPro" id="IPR011600">
    <property type="entry name" value="Pept_C14_caspase"/>
</dbReference>
<dbReference type="Proteomes" id="UP001566132">
    <property type="component" value="Unassembled WGS sequence"/>
</dbReference>
<keyword evidence="6" id="KW-1185">Reference proteome</keyword>
<dbReference type="AlphaFoldDB" id="A0ABD1FB51"/>